<dbReference type="OrthoDB" id="10344948at2759"/>
<keyword evidence="2" id="KW-1185">Reference proteome</keyword>
<sequence length="77" mass="8990">MDWRCSTRGSRFFTFGHTQVKWLNRRFEDRVWWGGGGGGAKPLVMQQCQHMVILLTSLFSQRYFKSGERTGYIGDIL</sequence>
<protein>
    <submittedName>
        <fullName evidence="1">Uncharacterized protein</fullName>
    </submittedName>
</protein>
<organism evidence="1 2">
    <name type="scientific">Trema orientale</name>
    <name type="common">Charcoal tree</name>
    <name type="synonym">Celtis orientalis</name>
    <dbReference type="NCBI Taxonomy" id="63057"/>
    <lineage>
        <taxon>Eukaryota</taxon>
        <taxon>Viridiplantae</taxon>
        <taxon>Streptophyta</taxon>
        <taxon>Embryophyta</taxon>
        <taxon>Tracheophyta</taxon>
        <taxon>Spermatophyta</taxon>
        <taxon>Magnoliopsida</taxon>
        <taxon>eudicotyledons</taxon>
        <taxon>Gunneridae</taxon>
        <taxon>Pentapetalae</taxon>
        <taxon>rosids</taxon>
        <taxon>fabids</taxon>
        <taxon>Rosales</taxon>
        <taxon>Cannabaceae</taxon>
        <taxon>Trema</taxon>
    </lineage>
</organism>
<accession>A0A2P5EXA7</accession>
<name>A0A2P5EXA7_TREOI</name>
<gene>
    <name evidence="1" type="ORF">TorRG33x02_140030</name>
</gene>
<dbReference type="Proteomes" id="UP000237000">
    <property type="component" value="Unassembled WGS sequence"/>
</dbReference>
<dbReference type="AlphaFoldDB" id="A0A2P5EXA7"/>
<dbReference type="InParanoid" id="A0A2P5EXA7"/>
<comment type="caution">
    <text evidence="1">The sequence shown here is derived from an EMBL/GenBank/DDBJ whole genome shotgun (WGS) entry which is preliminary data.</text>
</comment>
<proteinExistence type="predicted"/>
<reference evidence="2" key="1">
    <citation type="submission" date="2016-06" db="EMBL/GenBank/DDBJ databases">
        <title>Parallel loss of symbiosis genes in relatives of nitrogen-fixing non-legume Parasponia.</title>
        <authorList>
            <person name="Van Velzen R."/>
            <person name="Holmer R."/>
            <person name="Bu F."/>
            <person name="Rutten L."/>
            <person name="Van Zeijl A."/>
            <person name="Liu W."/>
            <person name="Santuari L."/>
            <person name="Cao Q."/>
            <person name="Sharma T."/>
            <person name="Shen D."/>
            <person name="Roswanjaya Y."/>
            <person name="Wardhani T."/>
            <person name="Kalhor M.S."/>
            <person name="Jansen J."/>
            <person name="Van den Hoogen J."/>
            <person name="Gungor B."/>
            <person name="Hartog M."/>
            <person name="Hontelez J."/>
            <person name="Verver J."/>
            <person name="Yang W.-C."/>
            <person name="Schijlen E."/>
            <person name="Repin R."/>
            <person name="Schilthuizen M."/>
            <person name="Schranz E."/>
            <person name="Heidstra R."/>
            <person name="Miyata K."/>
            <person name="Fedorova E."/>
            <person name="Kohlen W."/>
            <person name="Bisseling T."/>
            <person name="Smit S."/>
            <person name="Geurts R."/>
        </authorList>
    </citation>
    <scope>NUCLEOTIDE SEQUENCE [LARGE SCALE GENOMIC DNA]</scope>
    <source>
        <strain evidence="2">cv. RG33-2</strain>
    </source>
</reference>
<evidence type="ECO:0000313" key="2">
    <source>
        <dbReference type="Proteomes" id="UP000237000"/>
    </source>
</evidence>
<dbReference type="EMBL" id="JXTC01000086">
    <property type="protein sequence ID" value="PON90153.1"/>
    <property type="molecule type" value="Genomic_DNA"/>
</dbReference>
<evidence type="ECO:0000313" key="1">
    <source>
        <dbReference type="EMBL" id="PON90153.1"/>
    </source>
</evidence>